<evidence type="ECO:0000313" key="2">
    <source>
        <dbReference type="Proteomes" id="UP000314294"/>
    </source>
</evidence>
<organism evidence="1 2">
    <name type="scientific">Liparis tanakae</name>
    <name type="common">Tanaka's snailfish</name>
    <dbReference type="NCBI Taxonomy" id="230148"/>
    <lineage>
        <taxon>Eukaryota</taxon>
        <taxon>Metazoa</taxon>
        <taxon>Chordata</taxon>
        <taxon>Craniata</taxon>
        <taxon>Vertebrata</taxon>
        <taxon>Euteleostomi</taxon>
        <taxon>Actinopterygii</taxon>
        <taxon>Neopterygii</taxon>
        <taxon>Teleostei</taxon>
        <taxon>Neoteleostei</taxon>
        <taxon>Acanthomorphata</taxon>
        <taxon>Eupercaria</taxon>
        <taxon>Perciformes</taxon>
        <taxon>Cottioidei</taxon>
        <taxon>Cottales</taxon>
        <taxon>Liparidae</taxon>
        <taxon>Liparis</taxon>
    </lineage>
</organism>
<dbReference type="EMBL" id="SRLO01000009">
    <property type="protein sequence ID" value="TNN87661.1"/>
    <property type="molecule type" value="Genomic_DNA"/>
</dbReference>
<dbReference type="Proteomes" id="UP000314294">
    <property type="component" value="Unassembled WGS sequence"/>
</dbReference>
<gene>
    <name evidence="1" type="ORF">EYF80_002008</name>
</gene>
<comment type="caution">
    <text evidence="1">The sequence shown here is derived from an EMBL/GenBank/DDBJ whole genome shotgun (WGS) entry which is preliminary data.</text>
</comment>
<sequence>MVFTQAIGQSWGERQGGLDLWVGHLEDHLQAQEQHREYSNGQRRRSGQGATLVDLAAHAALLLLISVDGGVVHHGESSGSCRKERKTVAFFFRALFIRATGRS</sequence>
<accession>A0A4Z2JCC0</accession>
<evidence type="ECO:0000313" key="1">
    <source>
        <dbReference type="EMBL" id="TNN87661.1"/>
    </source>
</evidence>
<proteinExistence type="predicted"/>
<dbReference type="AlphaFoldDB" id="A0A4Z2JCC0"/>
<reference evidence="1 2" key="1">
    <citation type="submission" date="2019-03" db="EMBL/GenBank/DDBJ databases">
        <title>First draft genome of Liparis tanakae, snailfish: a comprehensive survey of snailfish specific genes.</title>
        <authorList>
            <person name="Kim W."/>
            <person name="Song I."/>
            <person name="Jeong J.-H."/>
            <person name="Kim D."/>
            <person name="Kim S."/>
            <person name="Ryu S."/>
            <person name="Song J.Y."/>
            <person name="Lee S.K."/>
        </authorList>
    </citation>
    <scope>NUCLEOTIDE SEQUENCE [LARGE SCALE GENOMIC DNA]</scope>
    <source>
        <tissue evidence="1">Muscle</tissue>
    </source>
</reference>
<protein>
    <submittedName>
        <fullName evidence="1">Uncharacterized protein</fullName>
    </submittedName>
</protein>
<keyword evidence="2" id="KW-1185">Reference proteome</keyword>
<name>A0A4Z2JCC0_9TELE</name>